<reference evidence="2" key="1">
    <citation type="submission" date="2016-02" db="EMBL/GenBank/DDBJ databases">
        <authorList>
            <person name="Wibberg D."/>
        </authorList>
    </citation>
    <scope>NUCLEOTIDE SEQUENCE [LARGE SCALE GENOMIC DNA]</scope>
</reference>
<organism evidence="1 2">
    <name type="scientific">Candidatus Protofrankia californiensis</name>
    <dbReference type="NCBI Taxonomy" id="1839754"/>
    <lineage>
        <taxon>Bacteria</taxon>
        <taxon>Bacillati</taxon>
        <taxon>Actinomycetota</taxon>
        <taxon>Actinomycetes</taxon>
        <taxon>Frankiales</taxon>
        <taxon>Frankiaceae</taxon>
        <taxon>Protofrankia</taxon>
    </lineage>
</organism>
<dbReference type="AlphaFoldDB" id="A0A1C3NV95"/>
<evidence type="ECO:0000313" key="1">
    <source>
        <dbReference type="EMBL" id="SBW19354.1"/>
    </source>
</evidence>
<proteinExistence type="predicted"/>
<name>A0A1C3NV95_9ACTN</name>
<accession>A0A1C3NV95</accession>
<evidence type="ECO:0000313" key="2">
    <source>
        <dbReference type="Proteomes" id="UP000199013"/>
    </source>
</evidence>
<dbReference type="EMBL" id="FLUV01000534">
    <property type="protein sequence ID" value="SBW19354.1"/>
    <property type="molecule type" value="Genomic_DNA"/>
</dbReference>
<sequence>MGDLTYSTEQSGITRGQALRAAARVREHITDPLERLTVLAMLGLTSLASPRPSAARCIEPQEDGLPSTAATAAASDVDVVVVEADQVTTMTTVHAEMAVVINVCDQCR</sequence>
<dbReference type="Proteomes" id="UP000199013">
    <property type="component" value="Unassembled WGS sequence"/>
</dbReference>
<keyword evidence="2" id="KW-1185">Reference proteome</keyword>
<protein>
    <submittedName>
        <fullName evidence="1">Uncharacterized protein</fullName>
    </submittedName>
</protein>
<gene>
    <name evidence="1" type="ORF">FDG2_1268</name>
</gene>